<comment type="caution">
    <text evidence="1">The sequence shown here is derived from an EMBL/GenBank/DDBJ whole genome shotgun (WGS) entry which is preliminary data.</text>
</comment>
<proteinExistence type="predicted"/>
<reference evidence="1" key="1">
    <citation type="submission" date="2022-06" db="EMBL/GenBank/DDBJ databases">
        <title>Aeoliella straminimaris, a novel planctomycete from sediments.</title>
        <authorList>
            <person name="Vitorino I.R."/>
            <person name="Lage O.M."/>
        </authorList>
    </citation>
    <scope>NUCLEOTIDE SEQUENCE</scope>
    <source>
        <strain evidence="1">ICT_H6.2</strain>
    </source>
</reference>
<protein>
    <recommendedName>
        <fullName evidence="3">Transposase</fullName>
    </recommendedName>
</protein>
<evidence type="ECO:0000313" key="2">
    <source>
        <dbReference type="Proteomes" id="UP001155241"/>
    </source>
</evidence>
<sequence length="65" mass="7091">MLYLAIDHHAKQITVCVRNEEGETMFRQQVSTRPEKIESSSATLGKLATDQICIDGVTSAAGRAI</sequence>
<dbReference type="Proteomes" id="UP001155241">
    <property type="component" value="Unassembled WGS sequence"/>
</dbReference>
<name>A0A9X2FJD1_9BACT</name>
<accession>A0A9X2FJD1</accession>
<evidence type="ECO:0008006" key="3">
    <source>
        <dbReference type="Google" id="ProtNLM"/>
    </source>
</evidence>
<evidence type="ECO:0000313" key="1">
    <source>
        <dbReference type="EMBL" id="MCO6048156.1"/>
    </source>
</evidence>
<keyword evidence="2" id="KW-1185">Reference proteome</keyword>
<gene>
    <name evidence="1" type="ORF">NG895_30035</name>
</gene>
<dbReference type="EMBL" id="JAMXLR010000096">
    <property type="protein sequence ID" value="MCO6048156.1"/>
    <property type="molecule type" value="Genomic_DNA"/>
</dbReference>
<dbReference type="AlphaFoldDB" id="A0A9X2FJD1"/>
<organism evidence="1 2">
    <name type="scientific">Aeoliella straminimaris</name>
    <dbReference type="NCBI Taxonomy" id="2954799"/>
    <lineage>
        <taxon>Bacteria</taxon>
        <taxon>Pseudomonadati</taxon>
        <taxon>Planctomycetota</taxon>
        <taxon>Planctomycetia</taxon>
        <taxon>Pirellulales</taxon>
        <taxon>Lacipirellulaceae</taxon>
        <taxon>Aeoliella</taxon>
    </lineage>
</organism>
<dbReference type="RefSeq" id="WP_252856270.1">
    <property type="nucleotide sequence ID" value="NZ_JAMXLR010000096.1"/>
</dbReference>